<reference evidence="1" key="1">
    <citation type="submission" date="2018-06" db="EMBL/GenBank/DDBJ databases">
        <authorList>
            <person name="Zhirakovskaya E."/>
        </authorList>
    </citation>
    <scope>NUCLEOTIDE SEQUENCE</scope>
</reference>
<organism evidence="1">
    <name type="scientific">hydrothermal vent metagenome</name>
    <dbReference type="NCBI Taxonomy" id="652676"/>
    <lineage>
        <taxon>unclassified sequences</taxon>
        <taxon>metagenomes</taxon>
        <taxon>ecological metagenomes</taxon>
    </lineage>
</organism>
<evidence type="ECO:0000313" key="1">
    <source>
        <dbReference type="EMBL" id="VAW74778.1"/>
    </source>
</evidence>
<dbReference type="EMBL" id="UOFL01000065">
    <property type="protein sequence ID" value="VAW74778.1"/>
    <property type="molecule type" value="Genomic_DNA"/>
</dbReference>
<protein>
    <submittedName>
        <fullName evidence="1">Uncharacterized protein</fullName>
    </submittedName>
</protein>
<gene>
    <name evidence="1" type="ORF">MNBD_GAMMA12-3398</name>
</gene>
<proteinExistence type="predicted"/>
<name>A0A3B0Y2A1_9ZZZZ</name>
<sequence length="114" mass="13422">MEDNGYSADQINVIDLRQKSFVEALLEIEKRPWMWLERSNITCLKSFTNGWIVGRNEEADELLLADFDRFVVNEFSEGSSTLGWCALIMKHCGEEDPLTLFYAFFHKYMERQSR</sequence>
<accession>A0A3B0Y2A1</accession>
<dbReference type="AlphaFoldDB" id="A0A3B0Y2A1"/>